<evidence type="ECO:0000313" key="14">
    <source>
        <dbReference type="Proteomes" id="UP000829685"/>
    </source>
</evidence>
<feature type="transmembrane region" description="Helical" evidence="11">
    <location>
        <begin position="193"/>
        <end position="214"/>
    </location>
</feature>
<accession>A0A9P9W814</accession>
<evidence type="ECO:0000256" key="4">
    <source>
        <dbReference type="ARBA" id="ARBA00022692"/>
    </source>
</evidence>
<dbReference type="Gene3D" id="1.20.1250.20">
    <property type="entry name" value="MFS general substrate transporter like domains"/>
    <property type="match status" value="1"/>
</dbReference>
<protein>
    <recommendedName>
        <fullName evidence="9">Quinate transporter</fullName>
    </recommendedName>
</protein>
<evidence type="ECO:0000256" key="1">
    <source>
        <dbReference type="ARBA" id="ARBA00004141"/>
    </source>
</evidence>
<dbReference type="CDD" id="cd17356">
    <property type="entry name" value="MFS_HXT"/>
    <property type="match status" value="1"/>
</dbReference>
<keyword evidence="8" id="KW-0325">Glycoprotein</keyword>
<comment type="similarity">
    <text evidence="2 10">Belongs to the major facilitator superfamily. Sugar transporter (TC 2.A.1.1) family.</text>
</comment>
<comment type="subcellular location">
    <subcellularLocation>
        <location evidence="1">Membrane</location>
        <topology evidence="1">Multi-pass membrane protein</topology>
    </subcellularLocation>
</comment>
<dbReference type="InterPro" id="IPR036259">
    <property type="entry name" value="MFS_trans_sf"/>
</dbReference>
<dbReference type="PANTHER" id="PTHR48022">
    <property type="entry name" value="PLASTIDIC GLUCOSE TRANSPORTER 4"/>
    <property type="match status" value="1"/>
</dbReference>
<keyword evidence="7 11" id="KW-0472">Membrane</keyword>
<keyword evidence="5" id="KW-0672">Quinate metabolism</keyword>
<evidence type="ECO:0000256" key="7">
    <source>
        <dbReference type="ARBA" id="ARBA00023136"/>
    </source>
</evidence>
<dbReference type="SUPFAM" id="SSF103473">
    <property type="entry name" value="MFS general substrate transporter"/>
    <property type="match status" value="1"/>
</dbReference>
<sequence>MGILTLKEDRPTPAAVYNWRVYTCAAIASFASCMIGYDSAFIGTTLSLPSFTAEFEFAKLSQPELALVQSNIVSVYQAGAFFGSLFAYVSNWYIGRRKSLFVFVAVFILGAGMMLGANRERGLGLIIGGRVLAGIGVGASSMTVPIYISELSPPAIRGRLVGIYELGWQIGGLVGFWINYGVNTTMAPSHSQWLIPFAVQLIPAGLLAIGAIWIKESPRWLFSKGKREQALANLCWIRNLDANDMYMIEEVSYIDEELERYTREVGAGFWKPFASLKQGKVMYRFFLGGMLFLWQNGSGINAINYYSPTVFKSIGITGTNTGFLTTGIFGVVKTVVTFVWLLYMIDHLGRRKLLMIGALGGSACMWFIGAYIKIANVTNGGNGQLSGGGIAAIFFFYLWTAFYTPSWNGTPWVLNSEMFDQNTRALGQASAAANNWFWNFIISRFTPQMFLTMKYGVYFFFASLMIMSCIFVYFLIPETKSIPLEAMDRLFQVKPIQNANKIVLEELEARDEEFRHNAEGVDFRKDNKQDFEQKETV</sequence>
<dbReference type="PROSITE" id="PS51257">
    <property type="entry name" value="PROKAR_LIPOPROTEIN"/>
    <property type="match status" value="1"/>
</dbReference>
<evidence type="ECO:0000256" key="8">
    <source>
        <dbReference type="ARBA" id="ARBA00023180"/>
    </source>
</evidence>
<organism evidence="13 14">
    <name type="scientific">Neoarthrinium moseri</name>
    <dbReference type="NCBI Taxonomy" id="1658444"/>
    <lineage>
        <taxon>Eukaryota</taxon>
        <taxon>Fungi</taxon>
        <taxon>Dikarya</taxon>
        <taxon>Ascomycota</taxon>
        <taxon>Pezizomycotina</taxon>
        <taxon>Sordariomycetes</taxon>
        <taxon>Xylariomycetidae</taxon>
        <taxon>Amphisphaeriales</taxon>
        <taxon>Apiosporaceae</taxon>
        <taxon>Neoarthrinium</taxon>
    </lineage>
</organism>
<comment type="caution">
    <text evidence="13">The sequence shown here is derived from an EMBL/GenBank/DDBJ whole genome shotgun (WGS) entry which is preliminary data.</text>
</comment>
<dbReference type="EMBL" id="JAFIMR010000082">
    <property type="protein sequence ID" value="KAI1848783.1"/>
    <property type="molecule type" value="Genomic_DNA"/>
</dbReference>
<feature type="domain" description="Major facilitator superfamily (MFS) profile" evidence="12">
    <location>
        <begin position="24"/>
        <end position="480"/>
    </location>
</feature>
<feature type="transmembrane region" description="Helical" evidence="11">
    <location>
        <begin position="160"/>
        <end position="181"/>
    </location>
</feature>
<dbReference type="InterPro" id="IPR020846">
    <property type="entry name" value="MFS_dom"/>
</dbReference>
<feature type="transmembrane region" description="Helical" evidence="11">
    <location>
        <begin position="100"/>
        <end position="117"/>
    </location>
</feature>
<dbReference type="OrthoDB" id="508119at2759"/>
<name>A0A9P9W814_9PEZI</name>
<dbReference type="FunFam" id="1.20.1250.20:FF:000026">
    <property type="entry name" value="MFS quinate transporter QutD"/>
    <property type="match status" value="1"/>
</dbReference>
<dbReference type="Proteomes" id="UP000829685">
    <property type="component" value="Unassembled WGS sequence"/>
</dbReference>
<evidence type="ECO:0000256" key="10">
    <source>
        <dbReference type="RuleBase" id="RU003346"/>
    </source>
</evidence>
<evidence type="ECO:0000313" key="13">
    <source>
        <dbReference type="EMBL" id="KAI1848783.1"/>
    </source>
</evidence>
<dbReference type="GO" id="GO:0016020">
    <property type="term" value="C:membrane"/>
    <property type="evidence" value="ECO:0007669"/>
    <property type="project" value="UniProtKB-SubCell"/>
</dbReference>
<dbReference type="PROSITE" id="PS00217">
    <property type="entry name" value="SUGAR_TRANSPORT_2"/>
    <property type="match status" value="1"/>
</dbReference>
<feature type="transmembrane region" description="Helical" evidence="11">
    <location>
        <begin position="281"/>
        <end position="303"/>
    </location>
</feature>
<dbReference type="AlphaFoldDB" id="A0A9P9W814"/>
<feature type="transmembrane region" description="Helical" evidence="11">
    <location>
        <begin position="384"/>
        <end position="404"/>
    </location>
</feature>
<evidence type="ECO:0000256" key="5">
    <source>
        <dbReference type="ARBA" id="ARBA00022911"/>
    </source>
</evidence>
<evidence type="ECO:0000259" key="12">
    <source>
        <dbReference type="PROSITE" id="PS50850"/>
    </source>
</evidence>
<feature type="transmembrane region" description="Helical" evidence="11">
    <location>
        <begin position="66"/>
        <end position="88"/>
    </location>
</feature>
<dbReference type="NCBIfam" id="TIGR00879">
    <property type="entry name" value="SP"/>
    <property type="match status" value="1"/>
</dbReference>
<dbReference type="InterPro" id="IPR005829">
    <property type="entry name" value="Sugar_transporter_CS"/>
</dbReference>
<keyword evidence="3 10" id="KW-0813">Transport</keyword>
<dbReference type="InterPro" id="IPR050360">
    <property type="entry name" value="MFS_Sugar_Transporters"/>
</dbReference>
<evidence type="ECO:0000256" key="11">
    <source>
        <dbReference type="SAM" id="Phobius"/>
    </source>
</evidence>
<dbReference type="GO" id="GO:0005351">
    <property type="term" value="F:carbohydrate:proton symporter activity"/>
    <property type="evidence" value="ECO:0007669"/>
    <property type="project" value="TreeGrafter"/>
</dbReference>
<feature type="transmembrane region" description="Helical" evidence="11">
    <location>
        <begin position="21"/>
        <end position="46"/>
    </location>
</feature>
<gene>
    <name evidence="13" type="ORF">JX265_013750</name>
</gene>
<feature type="transmembrane region" description="Helical" evidence="11">
    <location>
        <begin position="323"/>
        <end position="341"/>
    </location>
</feature>
<dbReference type="InterPro" id="IPR005828">
    <property type="entry name" value="MFS_sugar_transport-like"/>
</dbReference>
<evidence type="ECO:0000256" key="2">
    <source>
        <dbReference type="ARBA" id="ARBA00010992"/>
    </source>
</evidence>
<dbReference type="Pfam" id="PF00083">
    <property type="entry name" value="Sugar_tr"/>
    <property type="match status" value="1"/>
</dbReference>
<dbReference type="PROSITE" id="PS00216">
    <property type="entry name" value="SUGAR_TRANSPORT_1"/>
    <property type="match status" value="1"/>
</dbReference>
<reference evidence="13" key="1">
    <citation type="submission" date="2021-03" db="EMBL/GenBank/DDBJ databases">
        <title>Revisited historic fungal species revealed as producer of novel bioactive compounds through whole genome sequencing and comparative genomics.</title>
        <authorList>
            <person name="Vignolle G.A."/>
            <person name="Hochenegger N."/>
            <person name="Mach R.L."/>
            <person name="Mach-Aigner A.R."/>
            <person name="Javad Rahimi M."/>
            <person name="Salim K.A."/>
            <person name="Chan C.M."/>
            <person name="Lim L.B.L."/>
            <person name="Cai F."/>
            <person name="Druzhinina I.S."/>
            <person name="U'Ren J.M."/>
            <person name="Derntl C."/>
        </authorList>
    </citation>
    <scope>NUCLEOTIDE SEQUENCE</scope>
    <source>
        <strain evidence="13">TUCIM 5799</strain>
    </source>
</reference>
<evidence type="ECO:0000256" key="9">
    <source>
        <dbReference type="ARBA" id="ARBA00043213"/>
    </source>
</evidence>
<dbReference type="PROSITE" id="PS50850">
    <property type="entry name" value="MFS"/>
    <property type="match status" value="1"/>
</dbReference>
<keyword evidence="14" id="KW-1185">Reference proteome</keyword>
<dbReference type="PANTHER" id="PTHR48022:SF34">
    <property type="entry name" value="MAJOR FACILITATOR SUPERFAMILY (MFS) PROFILE DOMAIN-CONTAINING PROTEIN-RELATED"/>
    <property type="match status" value="1"/>
</dbReference>
<keyword evidence="6 11" id="KW-1133">Transmembrane helix</keyword>
<keyword evidence="4 11" id="KW-0812">Transmembrane</keyword>
<feature type="transmembrane region" description="Helical" evidence="11">
    <location>
        <begin position="455"/>
        <end position="476"/>
    </location>
</feature>
<evidence type="ECO:0000256" key="6">
    <source>
        <dbReference type="ARBA" id="ARBA00022989"/>
    </source>
</evidence>
<dbReference type="InterPro" id="IPR003663">
    <property type="entry name" value="Sugar/inositol_transpt"/>
</dbReference>
<evidence type="ECO:0000256" key="3">
    <source>
        <dbReference type="ARBA" id="ARBA00022448"/>
    </source>
</evidence>
<proteinExistence type="inferred from homology"/>
<feature type="transmembrane region" description="Helical" evidence="11">
    <location>
        <begin position="353"/>
        <end position="372"/>
    </location>
</feature>
<dbReference type="PRINTS" id="PR00171">
    <property type="entry name" value="SUGRTRNSPORT"/>
</dbReference>
<feature type="transmembrane region" description="Helical" evidence="11">
    <location>
        <begin position="123"/>
        <end position="148"/>
    </location>
</feature>